<keyword evidence="2" id="KW-1185">Reference proteome</keyword>
<organism evidence="1 2">
    <name type="scientific">Pseudocohnilembus persalinus</name>
    <name type="common">Ciliate</name>
    <dbReference type="NCBI Taxonomy" id="266149"/>
    <lineage>
        <taxon>Eukaryota</taxon>
        <taxon>Sar</taxon>
        <taxon>Alveolata</taxon>
        <taxon>Ciliophora</taxon>
        <taxon>Intramacronucleata</taxon>
        <taxon>Oligohymenophorea</taxon>
        <taxon>Scuticociliatia</taxon>
        <taxon>Philasterida</taxon>
        <taxon>Pseudocohnilembidae</taxon>
        <taxon>Pseudocohnilembus</taxon>
    </lineage>
</organism>
<reference evidence="1 2" key="1">
    <citation type="journal article" date="2015" name="Sci. Rep.">
        <title>Genome of the facultative scuticociliatosis pathogen Pseudocohnilembus persalinus provides insight into its virulence through horizontal gene transfer.</title>
        <authorList>
            <person name="Xiong J."/>
            <person name="Wang G."/>
            <person name="Cheng J."/>
            <person name="Tian M."/>
            <person name="Pan X."/>
            <person name="Warren A."/>
            <person name="Jiang C."/>
            <person name="Yuan D."/>
            <person name="Miao W."/>
        </authorList>
    </citation>
    <scope>NUCLEOTIDE SEQUENCE [LARGE SCALE GENOMIC DNA]</scope>
    <source>
        <strain evidence="1">36N120E</strain>
    </source>
</reference>
<evidence type="ECO:0000313" key="1">
    <source>
        <dbReference type="EMBL" id="KRX05926.1"/>
    </source>
</evidence>
<evidence type="ECO:0000313" key="2">
    <source>
        <dbReference type="Proteomes" id="UP000054937"/>
    </source>
</evidence>
<comment type="caution">
    <text evidence="1">The sequence shown here is derived from an EMBL/GenBank/DDBJ whole genome shotgun (WGS) entry which is preliminary data.</text>
</comment>
<dbReference type="AlphaFoldDB" id="A0A0V0QUU8"/>
<protein>
    <submittedName>
        <fullName evidence="1">Uncharacterized protein</fullName>
    </submittedName>
</protein>
<dbReference type="Proteomes" id="UP000054937">
    <property type="component" value="Unassembled WGS sequence"/>
</dbReference>
<gene>
    <name evidence="1" type="ORF">PPERSA_01004</name>
</gene>
<dbReference type="EMBL" id="LDAU01000102">
    <property type="protein sequence ID" value="KRX05926.1"/>
    <property type="molecule type" value="Genomic_DNA"/>
</dbReference>
<name>A0A0V0QUU8_PSEPJ</name>
<proteinExistence type="predicted"/>
<sequence length="367" mass="44019">MDDLDNEGYVYYQQLFQDNDLQEQFEPQYFQQAVRQLIISLDELLLENPKYKFYFRALTFLIVFIVFSKLKQIIQSSFNKNHEKVEDVKLYKNVQKFNFNNENQIKQLEQSQQGNGKMIEQQNYQFQINENKKTHTNWPKIQNTTEQQLQQQNENQFNNLSLNLNYLNDEKSTQNEQNQIQPYNETNVFNQDNDQKQNSVQDMDKIYRNYVNAQQYLPVNYDRKQTLKQQQQNQLKSQENISNSSTLFRNRGIKDNFNFNNDVLNNNDPTLKNGNQNYQSFGNFKQDLDNSMKIQKSEFEEQDQLNNSFQSTFDSLNKKEENINNNSLNDSKYLPAIFQKEEKSQPSIFSKIRNTYNNYTGWNWSLL</sequence>
<dbReference type="InParanoid" id="A0A0V0QUU8"/>
<accession>A0A0V0QUU8</accession>